<keyword evidence="3" id="KW-1185">Reference proteome</keyword>
<reference evidence="2" key="2">
    <citation type="submission" date="2022-01" db="EMBL/GenBank/DDBJ databases">
        <authorList>
            <person name="Yamashiro T."/>
            <person name="Shiraishi A."/>
            <person name="Satake H."/>
            <person name="Nakayama K."/>
        </authorList>
    </citation>
    <scope>NUCLEOTIDE SEQUENCE</scope>
</reference>
<protein>
    <recommendedName>
        <fullName evidence="4">Retrotransposon gag domain-containing protein</fullName>
    </recommendedName>
</protein>
<reference evidence="2" key="1">
    <citation type="journal article" date="2022" name="Int. J. Mol. Sci.">
        <title>Draft Genome of Tanacetum Coccineum: Genomic Comparison of Closely Related Tanacetum-Family Plants.</title>
        <authorList>
            <person name="Yamashiro T."/>
            <person name="Shiraishi A."/>
            <person name="Nakayama K."/>
            <person name="Satake H."/>
        </authorList>
    </citation>
    <scope>NUCLEOTIDE SEQUENCE</scope>
</reference>
<dbReference type="PANTHER" id="PTHR33223:SF11">
    <property type="entry name" value="ELEMENT PROTEIN, PUTATIVE-RELATED"/>
    <property type="match status" value="1"/>
</dbReference>
<proteinExistence type="predicted"/>
<accession>A0ABQ5D0F8</accession>
<gene>
    <name evidence="2" type="ORF">Tco_0910584</name>
</gene>
<evidence type="ECO:0008006" key="4">
    <source>
        <dbReference type="Google" id="ProtNLM"/>
    </source>
</evidence>
<evidence type="ECO:0000313" key="2">
    <source>
        <dbReference type="EMBL" id="GJT30309.1"/>
    </source>
</evidence>
<keyword evidence="1" id="KW-0175">Coiled coil</keyword>
<dbReference type="PANTHER" id="PTHR33223">
    <property type="entry name" value="CCHC-TYPE DOMAIN-CONTAINING PROTEIN"/>
    <property type="match status" value="1"/>
</dbReference>
<organism evidence="2 3">
    <name type="scientific">Tanacetum coccineum</name>
    <dbReference type="NCBI Taxonomy" id="301880"/>
    <lineage>
        <taxon>Eukaryota</taxon>
        <taxon>Viridiplantae</taxon>
        <taxon>Streptophyta</taxon>
        <taxon>Embryophyta</taxon>
        <taxon>Tracheophyta</taxon>
        <taxon>Spermatophyta</taxon>
        <taxon>Magnoliopsida</taxon>
        <taxon>eudicotyledons</taxon>
        <taxon>Gunneridae</taxon>
        <taxon>Pentapetalae</taxon>
        <taxon>asterids</taxon>
        <taxon>campanulids</taxon>
        <taxon>Asterales</taxon>
        <taxon>Asteraceae</taxon>
        <taxon>Asteroideae</taxon>
        <taxon>Anthemideae</taxon>
        <taxon>Anthemidinae</taxon>
        <taxon>Tanacetum</taxon>
    </lineage>
</organism>
<name>A0ABQ5D0F8_9ASTR</name>
<feature type="coiled-coil region" evidence="1">
    <location>
        <begin position="182"/>
        <end position="209"/>
    </location>
</feature>
<dbReference type="EMBL" id="BQNB010014614">
    <property type="protein sequence ID" value="GJT30309.1"/>
    <property type="molecule type" value="Genomic_DNA"/>
</dbReference>
<sequence>MEQNLALTCRNQASGMVKPKIEGNVNFEIKSQFMRELREDTFSGNKIDDAYEHVERILDILNLFNILGVTHDAVMLCVFPITLTRVAKRWVDRLSPGIINTQDLLIKAFIQRYCSPFKTTKQLEEIHNFKQKGDEILYQAWERPNKTPSQALDAIQTMANHSHKWHNGSTSMRVSSNSSEGIAAITNKLDSLGRDMKKLKENVHAIQVRCEKCGGAQLNEEVKSVEEFKYGEFGRPFPNNNGNGARYRVGLPGYYTRVDNRSPFGKKKPILEELMSKHLEESTRRRTEMKEWMQKLHESTNLNTRNQNASLKNLETHIE</sequence>
<dbReference type="Proteomes" id="UP001151760">
    <property type="component" value="Unassembled WGS sequence"/>
</dbReference>
<evidence type="ECO:0000313" key="3">
    <source>
        <dbReference type="Proteomes" id="UP001151760"/>
    </source>
</evidence>
<evidence type="ECO:0000256" key="1">
    <source>
        <dbReference type="SAM" id="Coils"/>
    </source>
</evidence>
<comment type="caution">
    <text evidence="2">The sequence shown here is derived from an EMBL/GenBank/DDBJ whole genome shotgun (WGS) entry which is preliminary data.</text>
</comment>